<accession>A0A401IT19</accession>
<evidence type="ECO:0000313" key="1">
    <source>
        <dbReference type="EMBL" id="GBG94690.1"/>
    </source>
</evidence>
<keyword evidence="2" id="KW-1185">Reference proteome</keyword>
<dbReference type="RefSeq" id="WP_229717978.1">
    <property type="nucleotide sequence ID" value="NZ_BFFP01000016.1"/>
</dbReference>
<gene>
    <name evidence="1" type="ORF">LFYK43_11490</name>
</gene>
<dbReference type="Proteomes" id="UP000286848">
    <property type="component" value="Unassembled WGS sequence"/>
</dbReference>
<dbReference type="EMBL" id="BFFP01000016">
    <property type="protein sequence ID" value="GBG94690.1"/>
    <property type="molecule type" value="Genomic_DNA"/>
</dbReference>
<comment type="caution">
    <text evidence="1">The sequence shown here is derived from an EMBL/GenBank/DDBJ whole genome shotgun (WGS) entry which is preliminary data.</text>
</comment>
<organism evidence="1 2">
    <name type="scientific">Ligilactobacillus salitolerans</name>
    <dbReference type="NCBI Taxonomy" id="1808352"/>
    <lineage>
        <taxon>Bacteria</taxon>
        <taxon>Bacillati</taxon>
        <taxon>Bacillota</taxon>
        <taxon>Bacilli</taxon>
        <taxon>Lactobacillales</taxon>
        <taxon>Lactobacillaceae</taxon>
        <taxon>Ligilactobacillus</taxon>
    </lineage>
</organism>
<reference evidence="1 2" key="1">
    <citation type="journal article" date="2019" name="Int. J. Syst. Evol. Microbiol.">
        <title>Lactobacillus salitolerans sp. nov., a novel lactic acid bacterium isolated from spent mushroom substrates.</title>
        <authorList>
            <person name="Tohno M."/>
            <person name="Tanizawa Y."/>
            <person name="Kojima Y."/>
            <person name="Sakamoto M."/>
            <person name="Nakamura Y."/>
            <person name="Ohkuma M."/>
            <person name="Kobayashi H."/>
        </authorList>
    </citation>
    <scope>NUCLEOTIDE SEQUENCE [LARGE SCALE GENOMIC DNA]</scope>
    <source>
        <strain evidence="1 2">YK43</strain>
    </source>
</reference>
<dbReference type="AlphaFoldDB" id="A0A401IT19"/>
<proteinExistence type="predicted"/>
<name>A0A401IT19_9LACO</name>
<evidence type="ECO:0008006" key="3">
    <source>
        <dbReference type="Google" id="ProtNLM"/>
    </source>
</evidence>
<dbReference type="Gene3D" id="3.30.70.100">
    <property type="match status" value="1"/>
</dbReference>
<evidence type="ECO:0000313" key="2">
    <source>
        <dbReference type="Proteomes" id="UP000286848"/>
    </source>
</evidence>
<protein>
    <recommendedName>
        <fullName evidence="3">ABM domain-containing protein</fullName>
    </recommendedName>
</protein>
<sequence>MEGAIIMAVEKVSLAFGPEKGLRLQQEKYPDRDLKLLKSVTDENKFLLLDSSNQKSVFHAGLNYETRHEIGEETWQGFYEFRYFTLGTQQKDLLASIVQKWENNYQIPAGLRYSLILRDEKKNLQYLMLNVWNSELDFFDWNTADSNQINQFGYNENKKPYIAHFEPAPAKR</sequence>